<organism evidence="1 2">
    <name type="scientific">Liparis tanakae</name>
    <name type="common">Tanaka's snailfish</name>
    <dbReference type="NCBI Taxonomy" id="230148"/>
    <lineage>
        <taxon>Eukaryota</taxon>
        <taxon>Metazoa</taxon>
        <taxon>Chordata</taxon>
        <taxon>Craniata</taxon>
        <taxon>Vertebrata</taxon>
        <taxon>Euteleostomi</taxon>
        <taxon>Actinopterygii</taxon>
        <taxon>Neopterygii</taxon>
        <taxon>Teleostei</taxon>
        <taxon>Neoteleostei</taxon>
        <taxon>Acanthomorphata</taxon>
        <taxon>Eupercaria</taxon>
        <taxon>Perciformes</taxon>
        <taxon>Cottioidei</taxon>
        <taxon>Cottales</taxon>
        <taxon>Liparidae</taxon>
        <taxon>Liparis</taxon>
    </lineage>
</organism>
<dbReference type="EMBL" id="SRLO01000117">
    <property type="protein sequence ID" value="TNN74200.1"/>
    <property type="molecule type" value="Genomic_DNA"/>
</dbReference>
<dbReference type="AlphaFoldDB" id="A0A4Z2I8J8"/>
<protein>
    <submittedName>
        <fullName evidence="1">Uncharacterized protein</fullName>
    </submittedName>
</protein>
<gene>
    <name evidence="1" type="ORF">EYF80_015645</name>
</gene>
<dbReference type="Proteomes" id="UP000314294">
    <property type="component" value="Unassembled WGS sequence"/>
</dbReference>
<name>A0A4Z2I8J8_9TELE</name>
<evidence type="ECO:0000313" key="2">
    <source>
        <dbReference type="Proteomes" id="UP000314294"/>
    </source>
</evidence>
<keyword evidence="2" id="KW-1185">Reference proteome</keyword>
<evidence type="ECO:0000313" key="1">
    <source>
        <dbReference type="EMBL" id="TNN74200.1"/>
    </source>
</evidence>
<comment type="caution">
    <text evidence="1">The sequence shown here is derived from an EMBL/GenBank/DDBJ whole genome shotgun (WGS) entry which is preliminary data.</text>
</comment>
<reference evidence="1 2" key="1">
    <citation type="submission" date="2019-03" db="EMBL/GenBank/DDBJ databases">
        <title>First draft genome of Liparis tanakae, snailfish: a comprehensive survey of snailfish specific genes.</title>
        <authorList>
            <person name="Kim W."/>
            <person name="Song I."/>
            <person name="Jeong J.-H."/>
            <person name="Kim D."/>
            <person name="Kim S."/>
            <person name="Ryu S."/>
            <person name="Song J.Y."/>
            <person name="Lee S.K."/>
        </authorList>
    </citation>
    <scope>NUCLEOTIDE SEQUENCE [LARGE SCALE GENOMIC DNA]</scope>
    <source>
        <tissue evidence="1">Muscle</tissue>
    </source>
</reference>
<sequence length="285" mass="31269">MNPVGYKLEPVPTDCEIDLREQTQNVMAPGVKRRADEGHFDHSALVLEIKSCLMQLQCRLLSPISAVVQGTETRQPFLSVSRSELEVIAPAKEEMGWLRLDKRSLCFPCHAWARPPLSRNHKAELSPVLLAAGRGPVDESHARANVCWMMTAMPVPAADGGRGSKRLGSDSLRNRKCLTPTRVEATVNKLTPPKNYPVSYTKLPKLSIKEGKGFQHQSHVAAVTNPSHTVARGLEGHMSPAVQHTATVSSERSMARTRGARDSRGETYVDVKELLGVVQSLDANL</sequence>
<proteinExistence type="predicted"/>
<accession>A0A4Z2I8J8</accession>